<gene>
    <name evidence="1" type="ORF">HPB47_025799</name>
</gene>
<comment type="caution">
    <text evidence="1">The sequence shown here is derived from an EMBL/GenBank/DDBJ whole genome shotgun (WGS) entry which is preliminary data.</text>
</comment>
<protein>
    <submittedName>
        <fullName evidence="1">Uncharacterized protein</fullName>
    </submittedName>
</protein>
<keyword evidence="2" id="KW-1185">Reference proteome</keyword>
<name>A0AC60Q0G1_IXOPE</name>
<dbReference type="EMBL" id="JABSTQ010009654">
    <property type="protein sequence ID" value="KAG0427125.1"/>
    <property type="molecule type" value="Genomic_DNA"/>
</dbReference>
<evidence type="ECO:0000313" key="1">
    <source>
        <dbReference type="EMBL" id="KAG0427125.1"/>
    </source>
</evidence>
<accession>A0AC60Q0G1</accession>
<organism evidence="1 2">
    <name type="scientific">Ixodes persulcatus</name>
    <name type="common">Taiga tick</name>
    <dbReference type="NCBI Taxonomy" id="34615"/>
    <lineage>
        <taxon>Eukaryota</taxon>
        <taxon>Metazoa</taxon>
        <taxon>Ecdysozoa</taxon>
        <taxon>Arthropoda</taxon>
        <taxon>Chelicerata</taxon>
        <taxon>Arachnida</taxon>
        <taxon>Acari</taxon>
        <taxon>Parasitiformes</taxon>
        <taxon>Ixodida</taxon>
        <taxon>Ixodoidea</taxon>
        <taxon>Ixodidae</taxon>
        <taxon>Ixodinae</taxon>
        <taxon>Ixodes</taxon>
    </lineage>
</organism>
<feature type="non-terminal residue" evidence="1">
    <location>
        <position position="71"/>
    </location>
</feature>
<evidence type="ECO:0000313" key="2">
    <source>
        <dbReference type="Proteomes" id="UP000805193"/>
    </source>
</evidence>
<sequence length="71" mass="8076">MSPMGPYADAKLSMAREILRRHPNGRTAAGDCPYRLSRRIDRPTAAVTLRLRTTDKEKEIERDTHLLVGSR</sequence>
<proteinExistence type="predicted"/>
<dbReference type="Proteomes" id="UP000805193">
    <property type="component" value="Unassembled WGS sequence"/>
</dbReference>
<reference evidence="1 2" key="1">
    <citation type="journal article" date="2020" name="Cell">
        <title>Large-Scale Comparative Analyses of Tick Genomes Elucidate Their Genetic Diversity and Vector Capacities.</title>
        <authorList>
            <consortium name="Tick Genome and Microbiome Consortium (TIGMIC)"/>
            <person name="Jia N."/>
            <person name="Wang J."/>
            <person name="Shi W."/>
            <person name="Du L."/>
            <person name="Sun Y."/>
            <person name="Zhan W."/>
            <person name="Jiang J.F."/>
            <person name="Wang Q."/>
            <person name="Zhang B."/>
            <person name="Ji P."/>
            <person name="Bell-Sakyi L."/>
            <person name="Cui X.M."/>
            <person name="Yuan T.T."/>
            <person name="Jiang B.G."/>
            <person name="Yang W.F."/>
            <person name="Lam T.T."/>
            <person name="Chang Q.C."/>
            <person name="Ding S.J."/>
            <person name="Wang X.J."/>
            <person name="Zhu J.G."/>
            <person name="Ruan X.D."/>
            <person name="Zhao L."/>
            <person name="Wei J.T."/>
            <person name="Ye R.Z."/>
            <person name="Que T.C."/>
            <person name="Du C.H."/>
            <person name="Zhou Y.H."/>
            <person name="Cheng J.X."/>
            <person name="Dai P.F."/>
            <person name="Guo W.B."/>
            <person name="Han X.H."/>
            <person name="Huang E.J."/>
            <person name="Li L.F."/>
            <person name="Wei W."/>
            <person name="Gao Y.C."/>
            <person name="Liu J.Z."/>
            <person name="Shao H.Z."/>
            <person name="Wang X."/>
            <person name="Wang C.C."/>
            <person name="Yang T.C."/>
            <person name="Huo Q.B."/>
            <person name="Li W."/>
            <person name="Chen H.Y."/>
            <person name="Chen S.E."/>
            <person name="Zhou L.G."/>
            <person name="Ni X.B."/>
            <person name="Tian J.H."/>
            <person name="Sheng Y."/>
            <person name="Liu T."/>
            <person name="Pan Y.S."/>
            <person name="Xia L.Y."/>
            <person name="Li J."/>
            <person name="Zhao F."/>
            <person name="Cao W.C."/>
        </authorList>
    </citation>
    <scope>NUCLEOTIDE SEQUENCE [LARGE SCALE GENOMIC DNA]</scope>
    <source>
        <strain evidence="1">Iper-2018</strain>
    </source>
</reference>